<feature type="compositionally biased region" description="Basic and acidic residues" evidence="2">
    <location>
        <begin position="532"/>
        <end position="542"/>
    </location>
</feature>
<dbReference type="Proteomes" id="UP000278746">
    <property type="component" value="Unassembled WGS sequence"/>
</dbReference>
<feature type="compositionally biased region" description="Basic residues" evidence="2">
    <location>
        <begin position="591"/>
        <end position="600"/>
    </location>
</feature>
<dbReference type="InterPro" id="IPR026838">
    <property type="entry name" value="YheC/D"/>
</dbReference>
<dbReference type="PANTHER" id="PTHR22175">
    <property type="entry name" value="SMALL ACIDIC PROTEIN-RELATED"/>
    <property type="match status" value="1"/>
</dbReference>
<evidence type="ECO:0000313" key="3">
    <source>
        <dbReference type="EMBL" id="RNA66858.1"/>
    </source>
</evidence>
<feature type="compositionally biased region" description="Basic and acidic residues" evidence="2">
    <location>
        <begin position="396"/>
        <end position="439"/>
    </location>
</feature>
<accession>A0A3M7TN91</accession>
<reference evidence="3 4" key="1">
    <citation type="submission" date="2018-10" db="EMBL/GenBank/DDBJ databases">
        <title>Bacillus Keqinensis sp. nov., a moderately halophilic bacterium isolated from a saline-alkaline lake.</title>
        <authorList>
            <person name="Wang H."/>
        </authorList>
    </citation>
    <scope>NUCLEOTIDE SEQUENCE [LARGE SCALE GENOMIC DNA]</scope>
    <source>
        <strain evidence="3 4">KQ-3</strain>
    </source>
</reference>
<protein>
    <recommendedName>
        <fullName evidence="5">ATP-grasp domain-containing protein</fullName>
    </recommendedName>
</protein>
<name>A0A3M7TN91_9BACI</name>
<evidence type="ECO:0008006" key="5">
    <source>
        <dbReference type="Google" id="ProtNLM"/>
    </source>
</evidence>
<dbReference type="EMBL" id="RHIB01000003">
    <property type="protein sequence ID" value="RNA66858.1"/>
    <property type="molecule type" value="Genomic_DNA"/>
</dbReference>
<dbReference type="Pfam" id="PF14398">
    <property type="entry name" value="ATPgrasp_YheCD"/>
    <property type="match status" value="1"/>
</dbReference>
<feature type="compositionally biased region" description="Basic and acidic residues" evidence="2">
    <location>
        <begin position="481"/>
        <end position="494"/>
    </location>
</feature>
<feature type="region of interest" description="Disordered" evidence="2">
    <location>
        <begin position="366"/>
        <end position="570"/>
    </location>
</feature>
<evidence type="ECO:0000313" key="4">
    <source>
        <dbReference type="Proteomes" id="UP000278746"/>
    </source>
</evidence>
<keyword evidence="1" id="KW-0175">Coiled coil</keyword>
<sequence>METYCFGVMVTKNVLNRMVAEQNAIERDHDLIAASKKVGIDIYFFSPESIDHEAGTVTGTCYDHENKCWIQKKGIQFPKVLYRRVAGGIIQRDSKLDKLLKKQKVHIINRASGFNKWSVHKKLNYSPDIRPFLPETILLSKSSDVKNMLDKYNRVYLKGVQGGRGRQVMMVESTGDGYEYSVFKKELVKESVGSFPVLMKKIRKFYRKQKVIIQEPINLLTFKDRLVDIRVEVQKDGMNRVNAVSPCVRLGNSNAPITTHATSYPLVTFLKEKLKFSEKEIKRLTSEIDNLVKTVINELEKHDGPCGEVGIDLGVDKNKKLWFIESNSRSLKVSLVKAYGRKKLQEAYEMVLEYAKFVCSNMEKQREEETGEVQPANDSLKEGNKKEKRKKKKVKKDQDNRRRKKVAEDENKRMTEKAPGKTDLAEAVEASEKKVETGSKGKKSRRHEKDLEEAPVQTDLVETVEASDKKAQKGSKGKKSERHEKDLEEARVEPALEEAPVQTDLVETVEASEKKVQKGSKGKKSKRLKREKLKEQKDVETLREEEEGVEETAAKEDESVKKSESTKRTVEQDNVVSFEAVKEQKAERGAIKGRRRKNRVKKQEESVKHSEKLAMILEQQKEMLKSRKENQKKRITSKDLLVMRMKVVNGYRWADD</sequence>
<feature type="region of interest" description="Disordered" evidence="2">
    <location>
        <begin position="582"/>
        <end position="610"/>
    </location>
</feature>
<proteinExistence type="predicted"/>
<dbReference type="AlphaFoldDB" id="A0A3M7TN91"/>
<evidence type="ECO:0000256" key="2">
    <source>
        <dbReference type="SAM" id="MobiDB-lite"/>
    </source>
</evidence>
<feature type="compositionally biased region" description="Basic residues" evidence="2">
    <location>
        <begin position="386"/>
        <end position="395"/>
    </location>
</feature>
<dbReference type="InterPro" id="IPR026714">
    <property type="entry name" value="SMAP"/>
</dbReference>
<dbReference type="RefSeq" id="WP_122900718.1">
    <property type="nucleotide sequence ID" value="NZ_RHIB01000003.1"/>
</dbReference>
<feature type="compositionally biased region" description="Basic residues" evidence="2">
    <location>
        <begin position="517"/>
        <end position="531"/>
    </location>
</feature>
<feature type="coiled-coil region" evidence="1">
    <location>
        <begin position="267"/>
        <end position="301"/>
    </location>
</feature>
<dbReference type="PANTHER" id="PTHR22175:SF0">
    <property type="entry name" value="SMALL ACIDIC PROTEIN"/>
    <property type="match status" value="1"/>
</dbReference>
<keyword evidence="4" id="KW-1185">Reference proteome</keyword>
<organism evidence="3 4">
    <name type="scientific">Alteribacter keqinensis</name>
    <dbReference type="NCBI Taxonomy" id="2483800"/>
    <lineage>
        <taxon>Bacteria</taxon>
        <taxon>Bacillati</taxon>
        <taxon>Bacillota</taxon>
        <taxon>Bacilli</taxon>
        <taxon>Bacillales</taxon>
        <taxon>Bacillaceae</taxon>
        <taxon>Alteribacter</taxon>
    </lineage>
</organism>
<feature type="compositionally biased region" description="Basic and acidic residues" evidence="2">
    <location>
        <begin position="601"/>
        <end position="610"/>
    </location>
</feature>
<feature type="compositionally biased region" description="Basic and acidic residues" evidence="2">
    <location>
        <begin position="552"/>
        <end position="570"/>
    </location>
</feature>
<gene>
    <name evidence="3" type="ORF">EBO34_16770</name>
</gene>
<comment type="caution">
    <text evidence="3">The sequence shown here is derived from an EMBL/GenBank/DDBJ whole genome shotgun (WGS) entry which is preliminary data.</text>
</comment>
<dbReference type="SUPFAM" id="SSF56059">
    <property type="entry name" value="Glutathione synthetase ATP-binding domain-like"/>
    <property type="match status" value="1"/>
</dbReference>
<dbReference type="OrthoDB" id="7869153at2"/>
<evidence type="ECO:0000256" key="1">
    <source>
        <dbReference type="SAM" id="Coils"/>
    </source>
</evidence>